<dbReference type="PANTHER" id="PTHR35936:SF19">
    <property type="entry name" value="AMINO-ACID-BINDING PROTEIN YXEM-RELATED"/>
    <property type="match status" value="1"/>
</dbReference>
<dbReference type="EMBL" id="QRDJ01000008">
    <property type="protein sequence ID" value="REC94363.1"/>
    <property type="molecule type" value="Genomic_DNA"/>
</dbReference>
<dbReference type="SMART" id="SM00079">
    <property type="entry name" value="PBPe"/>
    <property type="match status" value="1"/>
</dbReference>
<keyword evidence="2 3" id="KW-0732">Signal</keyword>
<sequence>MTFGKTLRMLALAGAAAFPLISQAAQAEPASKTLRAASDVGYPPFATVNPDGGYRGFSIDLVNELAKRLGYDDVDVMDVQFSGIFGGLYADRYDMILAPTDITRERAEKMLFTEGYMDNQLGFLTTEDTSIEGPEGLEGMTIAVNSGSVAENWASEHQEEYGFDVQRYDKNTDAVQAVMSGQADANIAGGPTASHIAEQQPRLSVAFDVGTGTTVGLVFSRENRELRNRADRAIEQMKADGTLVELYENWFGSKPRPGSAMTMISVGHGQPGMPGYELTFDQKDQTP</sequence>
<feature type="domain" description="Solute-binding protein family 3/N-terminal" evidence="4">
    <location>
        <begin position="33"/>
        <end position="254"/>
    </location>
</feature>
<evidence type="ECO:0000256" key="3">
    <source>
        <dbReference type="SAM" id="SignalP"/>
    </source>
</evidence>
<dbReference type="SUPFAM" id="SSF53850">
    <property type="entry name" value="Periplasmic binding protein-like II"/>
    <property type="match status" value="1"/>
</dbReference>
<dbReference type="InterPro" id="IPR001320">
    <property type="entry name" value="Iontro_rcpt_C"/>
</dbReference>
<evidence type="ECO:0000313" key="6">
    <source>
        <dbReference type="EMBL" id="REC94363.1"/>
    </source>
</evidence>
<feature type="chain" id="PRO_5017578751" evidence="3">
    <location>
        <begin position="28"/>
        <end position="287"/>
    </location>
</feature>
<evidence type="ECO:0000313" key="7">
    <source>
        <dbReference type="Proteomes" id="UP000256334"/>
    </source>
</evidence>
<dbReference type="SMART" id="SM00062">
    <property type="entry name" value="PBPb"/>
    <property type="match status" value="1"/>
</dbReference>
<evidence type="ECO:0000259" key="4">
    <source>
        <dbReference type="SMART" id="SM00062"/>
    </source>
</evidence>
<dbReference type="Pfam" id="PF00497">
    <property type="entry name" value="SBP_bac_3"/>
    <property type="match status" value="1"/>
</dbReference>
<protein>
    <submittedName>
        <fullName evidence="6">Amino acid ABC transporter substrate-binding protein (PAAT family)</fullName>
    </submittedName>
</protein>
<evidence type="ECO:0000259" key="5">
    <source>
        <dbReference type="SMART" id="SM00079"/>
    </source>
</evidence>
<gene>
    <name evidence="6" type="ORF">C8D72_2734</name>
</gene>
<keyword evidence="7" id="KW-1185">Reference proteome</keyword>
<dbReference type="InterPro" id="IPR001638">
    <property type="entry name" value="Solute-binding_3/MltF_N"/>
</dbReference>
<dbReference type="CDD" id="cd13530">
    <property type="entry name" value="PBP2_peptides_like"/>
    <property type="match status" value="1"/>
</dbReference>
<comment type="caution">
    <text evidence="6">The sequence shown here is derived from an EMBL/GenBank/DDBJ whole genome shotgun (WGS) entry which is preliminary data.</text>
</comment>
<dbReference type="AlphaFoldDB" id="A0A3D9DUC0"/>
<dbReference type="GO" id="GO:0016020">
    <property type="term" value="C:membrane"/>
    <property type="evidence" value="ECO:0007669"/>
    <property type="project" value="InterPro"/>
</dbReference>
<comment type="similarity">
    <text evidence="1">Belongs to the bacterial solute-binding protein 3 family.</text>
</comment>
<evidence type="ECO:0000256" key="1">
    <source>
        <dbReference type="ARBA" id="ARBA00010333"/>
    </source>
</evidence>
<evidence type="ECO:0000256" key="2">
    <source>
        <dbReference type="ARBA" id="ARBA00022729"/>
    </source>
</evidence>
<dbReference type="OrthoDB" id="9768183at2"/>
<feature type="domain" description="Ionotropic glutamate receptor C-terminal" evidence="5">
    <location>
        <begin position="33"/>
        <end position="253"/>
    </location>
</feature>
<organism evidence="6 7">
    <name type="scientific">Kushneria indalinina DSM 14324</name>
    <dbReference type="NCBI Taxonomy" id="1122140"/>
    <lineage>
        <taxon>Bacteria</taxon>
        <taxon>Pseudomonadati</taxon>
        <taxon>Pseudomonadota</taxon>
        <taxon>Gammaproteobacteria</taxon>
        <taxon>Oceanospirillales</taxon>
        <taxon>Halomonadaceae</taxon>
        <taxon>Kushneria</taxon>
    </lineage>
</organism>
<dbReference type="PANTHER" id="PTHR35936">
    <property type="entry name" value="MEMBRANE-BOUND LYTIC MUREIN TRANSGLYCOSYLASE F"/>
    <property type="match status" value="1"/>
</dbReference>
<reference evidence="6 7" key="1">
    <citation type="submission" date="2018-07" db="EMBL/GenBank/DDBJ databases">
        <title>Genomic Encyclopedia of Type Strains, Phase IV (KMG-IV): sequencing the most valuable type-strain genomes for metagenomic binning, comparative biology and taxonomic classification.</title>
        <authorList>
            <person name="Goeker M."/>
        </authorList>
    </citation>
    <scope>NUCLEOTIDE SEQUENCE [LARGE SCALE GENOMIC DNA]</scope>
    <source>
        <strain evidence="6 7">DSM 14324</strain>
    </source>
</reference>
<name>A0A3D9DUC0_9GAMM</name>
<proteinExistence type="inferred from homology"/>
<feature type="signal peptide" evidence="3">
    <location>
        <begin position="1"/>
        <end position="27"/>
    </location>
</feature>
<dbReference type="Proteomes" id="UP000256334">
    <property type="component" value="Unassembled WGS sequence"/>
</dbReference>
<dbReference type="Gene3D" id="3.40.190.10">
    <property type="entry name" value="Periplasmic binding protein-like II"/>
    <property type="match status" value="2"/>
</dbReference>
<dbReference type="GO" id="GO:0015276">
    <property type="term" value="F:ligand-gated monoatomic ion channel activity"/>
    <property type="evidence" value="ECO:0007669"/>
    <property type="project" value="InterPro"/>
</dbReference>
<dbReference type="RefSeq" id="WP_115854944.1">
    <property type="nucleotide sequence ID" value="NZ_QRDJ01000008.1"/>
</dbReference>
<accession>A0A3D9DUC0</accession>